<accession>A0A0D6MIE3</accession>
<evidence type="ECO:0000313" key="3">
    <source>
        <dbReference type="Proteomes" id="UP000032679"/>
    </source>
</evidence>
<dbReference type="AlphaFoldDB" id="A0A0D6MIE3"/>
<feature type="chain" id="PRO_5002308249" description="DUF4412 domain-containing protein" evidence="1">
    <location>
        <begin position="26"/>
        <end position="192"/>
    </location>
</feature>
<organism evidence="2 3">
    <name type="scientific">Tanticharoenia sakaeratensis NBRC 103193</name>
    <dbReference type="NCBI Taxonomy" id="1231623"/>
    <lineage>
        <taxon>Bacteria</taxon>
        <taxon>Pseudomonadati</taxon>
        <taxon>Pseudomonadota</taxon>
        <taxon>Alphaproteobacteria</taxon>
        <taxon>Acetobacterales</taxon>
        <taxon>Acetobacteraceae</taxon>
        <taxon>Tanticharoenia</taxon>
    </lineage>
</organism>
<dbReference type="EMBL" id="BALE01000004">
    <property type="protein sequence ID" value="GAN53048.1"/>
    <property type="molecule type" value="Genomic_DNA"/>
</dbReference>
<evidence type="ECO:0000256" key="1">
    <source>
        <dbReference type="SAM" id="SignalP"/>
    </source>
</evidence>
<proteinExistence type="predicted"/>
<gene>
    <name evidence="2" type="ORF">Tasa_004_113</name>
</gene>
<dbReference type="STRING" id="1231623.Tasa_004_113"/>
<feature type="signal peptide" evidence="1">
    <location>
        <begin position="1"/>
        <end position="25"/>
    </location>
</feature>
<evidence type="ECO:0008006" key="4">
    <source>
        <dbReference type="Google" id="ProtNLM"/>
    </source>
</evidence>
<keyword evidence="1" id="KW-0732">Signal</keyword>
<keyword evidence="3" id="KW-1185">Reference proteome</keyword>
<protein>
    <recommendedName>
        <fullName evidence="4">DUF4412 domain-containing protein</fullName>
    </recommendedName>
</protein>
<name>A0A0D6MIE3_9PROT</name>
<evidence type="ECO:0000313" key="2">
    <source>
        <dbReference type="EMBL" id="GAN53048.1"/>
    </source>
</evidence>
<reference evidence="2 3" key="1">
    <citation type="submission" date="2012-10" db="EMBL/GenBank/DDBJ databases">
        <title>Genome sequencing of Tanticharoenia sakaeratensis NBRC 103193.</title>
        <authorList>
            <person name="Azuma Y."/>
            <person name="Hadano H."/>
            <person name="Hirakawa H."/>
            <person name="Matsushita K."/>
        </authorList>
    </citation>
    <scope>NUCLEOTIDE SEQUENCE [LARGE SCALE GENOMIC DNA]</scope>
    <source>
        <strain evidence="2 3">NBRC 103193</strain>
    </source>
</reference>
<comment type="caution">
    <text evidence="2">The sequence shown here is derived from an EMBL/GenBank/DDBJ whole genome shotgun (WGS) entry which is preliminary data.</text>
</comment>
<sequence length="192" mass="20717">MTILNSIRAGLWLGTLACIGGVAQAADAPLVTPLVDSDVTYRMTAPNGSVMHQRMRWSARRWRQRLDIDGAATYMVSDYKTHVMVVFDRTHQTATVSGSPSASFLAPGTPADGVWRKTGSALQVAGQNCTVWESEDTDRQAADVCYTDDGLLLQATRGGVVMLTAQAVSRDAISDEIFAVPSGFRLVRQAPQ</sequence>
<dbReference type="Proteomes" id="UP000032679">
    <property type="component" value="Unassembled WGS sequence"/>
</dbReference>
<dbReference type="RefSeq" id="WP_241767587.1">
    <property type="nucleotide sequence ID" value="NZ_BALE01000004.1"/>
</dbReference>